<feature type="compositionally biased region" description="Polar residues" evidence="1">
    <location>
        <begin position="78"/>
        <end position="88"/>
    </location>
</feature>
<organism evidence="2 3">
    <name type="scientific">Populus alba x Populus x berolinensis</name>
    <dbReference type="NCBI Taxonomy" id="444605"/>
    <lineage>
        <taxon>Eukaryota</taxon>
        <taxon>Viridiplantae</taxon>
        <taxon>Streptophyta</taxon>
        <taxon>Embryophyta</taxon>
        <taxon>Tracheophyta</taxon>
        <taxon>Spermatophyta</taxon>
        <taxon>Magnoliopsida</taxon>
        <taxon>eudicotyledons</taxon>
        <taxon>Gunneridae</taxon>
        <taxon>Pentapetalae</taxon>
        <taxon>rosids</taxon>
        <taxon>fabids</taxon>
        <taxon>Malpighiales</taxon>
        <taxon>Salicaceae</taxon>
        <taxon>Saliceae</taxon>
        <taxon>Populus</taxon>
    </lineage>
</organism>
<keyword evidence="3" id="KW-1185">Reference proteome</keyword>
<dbReference type="AlphaFoldDB" id="A0AAD6L7D7"/>
<evidence type="ECO:0000313" key="3">
    <source>
        <dbReference type="Proteomes" id="UP001164929"/>
    </source>
</evidence>
<dbReference type="Proteomes" id="UP001164929">
    <property type="component" value="Chromosome 19"/>
</dbReference>
<reference evidence="2" key="1">
    <citation type="journal article" date="2023" name="Mol. Ecol. Resour.">
        <title>Chromosome-level genome assembly of a triploid poplar Populus alba 'Berolinensis'.</title>
        <authorList>
            <person name="Chen S."/>
            <person name="Yu Y."/>
            <person name="Wang X."/>
            <person name="Wang S."/>
            <person name="Zhang T."/>
            <person name="Zhou Y."/>
            <person name="He R."/>
            <person name="Meng N."/>
            <person name="Wang Y."/>
            <person name="Liu W."/>
            <person name="Liu Z."/>
            <person name="Liu J."/>
            <person name="Guo Q."/>
            <person name="Huang H."/>
            <person name="Sederoff R.R."/>
            <person name="Wang G."/>
            <person name="Qu G."/>
            <person name="Chen S."/>
        </authorList>
    </citation>
    <scope>NUCLEOTIDE SEQUENCE</scope>
    <source>
        <strain evidence="2">SC-2020</strain>
    </source>
</reference>
<dbReference type="EMBL" id="JAQIZT010000019">
    <property type="protein sequence ID" value="KAJ6951163.1"/>
    <property type="molecule type" value="Genomic_DNA"/>
</dbReference>
<evidence type="ECO:0008006" key="4">
    <source>
        <dbReference type="Google" id="ProtNLM"/>
    </source>
</evidence>
<comment type="caution">
    <text evidence="2">The sequence shown here is derived from an EMBL/GenBank/DDBJ whole genome shotgun (WGS) entry which is preliminary data.</text>
</comment>
<feature type="region of interest" description="Disordered" evidence="1">
    <location>
        <begin position="69"/>
        <end position="88"/>
    </location>
</feature>
<evidence type="ECO:0000313" key="2">
    <source>
        <dbReference type="EMBL" id="KAJ6951163.1"/>
    </source>
</evidence>
<accession>A0AAD6L7D7</accession>
<name>A0AAD6L7D7_9ROSI</name>
<sequence length="154" mass="17431">MVLPKGPFWEYVEEMTDESRQCRFCQHIFSKLTPITRFKFHWSGVPRRGTTICDKVPEPVREAAFTAVDGPPEKNHRITATSSNDGSHNTISTSLLEQNSQVGNVVTDVETEPELYFPSPGEQEFVQITNMGNCQLDRVSCFPRDLIPGDQVEQ</sequence>
<evidence type="ECO:0000256" key="1">
    <source>
        <dbReference type="SAM" id="MobiDB-lite"/>
    </source>
</evidence>
<feature type="non-terminal residue" evidence="2">
    <location>
        <position position="154"/>
    </location>
</feature>
<gene>
    <name evidence="2" type="ORF">NC653_040519</name>
</gene>
<protein>
    <recommendedName>
        <fullName evidence="4">BED-type domain-containing protein</fullName>
    </recommendedName>
</protein>
<proteinExistence type="predicted"/>